<dbReference type="Proteomes" id="UP000199387">
    <property type="component" value="Unassembled WGS sequence"/>
</dbReference>
<dbReference type="AlphaFoldDB" id="A0A1G6JSG9"/>
<dbReference type="OrthoDB" id="3893742at2"/>
<sequence>MAMEMTEKNRADRFVQALNTLAEAQPFAKQLYQNHFFQEAGRQMDTLDGMEMLYSYADRFDEAGVFEGGPWQDPSKLQPNLVNGSLRVDGVESIVAALSELRMVAIAQGRVEHEKVSAEEAKEYVNEVMALNLDFIFPEEVDDEGAQQGKETERAQRLFKVIVDQMSLKALSGTLIEEIVRLSVQRPIMVDRIQLMVEKAAQLMNSNVDEEHRKEIERYYRAISQLTPLSQKHSDYKDYRQELKNLDEGELKKEAEAFAESMRETGLVSPYHVILIRYLNRSKTDLLPTALSLNAKGKANLEENLSLVRELIKVAIHLPTRQSLYGFARMLERGVLSYHPVVPGLRRLVELDIIPNVRQTLLNAFSDTDGLTANDIMTAGVISVLGQPLGVGQGLNPTCQSARALSLWSIHAPGYLLELVARAARDGDIDMDFEGDTIHSKDLPGGLAPELHKELDPVSLILVPHLDRIYAEMVRRVQFRLDDPHKWVNPAFYGQWIPNGFTKVFDHLTGNVTDYAPFVRLFYATHHPEYNEGYEMTYPNPVGICITTVYGKMLGFHAISIQRIAKDPKGEYRVYFYNPNNDSSQNWGQGIKPAVRGHGEYEGESSLPFHQFVSRLYAFHYNPYEQGDAFAVEDETVEQIEKLARESWGQEYNWIGKNALGCGYGAM</sequence>
<gene>
    <name evidence="1" type="ORF">SAMN04488112_104163</name>
</gene>
<reference evidence="1 2" key="1">
    <citation type="submission" date="2016-10" db="EMBL/GenBank/DDBJ databases">
        <authorList>
            <person name="de Groot N.N."/>
        </authorList>
    </citation>
    <scope>NUCLEOTIDE SEQUENCE [LARGE SCALE GENOMIC DNA]</scope>
    <source>
        <strain evidence="1 2">DSM 45514</strain>
    </source>
</reference>
<protein>
    <submittedName>
        <fullName evidence="1">Uncharacterized protein</fullName>
    </submittedName>
</protein>
<dbReference type="RefSeq" id="WP_091567017.1">
    <property type="nucleotide sequence ID" value="NZ_FMZA01000004.1"/>
</dbReference>
<evidence type="ECO:0000313" key="2">
    <source>
        <dbReference type="Proteomes" id="UP000199387"/>
    </source>
</evidence>
<name>A0A1G6JSG9_9BACL</name>
<dbReference type="EMBL" id="FMZA01000004">
    <property type="protein sequence ID" value="SDC21637.1"/>
    <property type="molecule type" value="Genomic_DNA"/>
</dbReference>
<organism evidence="1 2">
    <name type="scientific">Melghirimyces thermohalophilus</name>
    <dbReference type="NCBI Taxonomy" id="1236220"/>
    <lineage>
        <taxon>Bacteria</taxon>
        <taxon>Bacillati</taxon>
        <taxon>Bacillota</taxon>
        <taxon>Bacilli</taxon>
        <taxon>Bacillales</taxon>
        <taxon>Thermoactinomycetaceae</taxon>
        <taxon>Melghirimyces</taxon>
    </lineage>
</organism>
<accession>A0A1G6JSG9</accession>
<dbReference type="STRING" id="1236220.SAMN04488112_104163"/>
<keyword evidence="2" id="KW-1185">Reference proteome</keyword>
<evidence type="ECO:0000313" key="1">
    <source>
        <dbReference type="EMBL" id="SDC21637.1"/>
    </source>
</evidence>
<proteinExistence type="predicted"/>